<sequence length="349" mass="38604">MKIRKLFLIFFTIIIGSLTYTTSANAANSNPEIPFTMEAVHPSNQISKSTSYIDALYKPGQTQQLQVKVKNSSSVTQHFIVSVNDATTSNGLAIDYTQSKQKLIGSPKISELIDGNANQAITMPGKSSKVVTFDLSMPKEDFKGIMMGGISVYKDDRYYQQNSNNNKGVSINNKFVYSTAVLLRNQSGNVFPDLKMVDAKQAPANYSPAIVTTLQNDKRNFISGVKTHSTIKDSNGKKVAENSTSLGQIAPISQFDLSTPLKETLSPGDYTLDGNASASDGQKWNWHKTIHVTQQNFDNTQKNIVTNKKPFPWAMVIIVALIAIILILIGLLIYLLLKRRNKDDKEEDK</sequence>
<dbReference type="Pfam" id="PF11797">
    <property type="entry name" value="WxLIP_HBD"/>
    <property type="match status" value="1"/>
</dbReference>
<evidence type="ECO:0000256" key="2">
    <source>
        <dbReference type="SAM" id="SignalP"/>
    </source>
</evidence>
<protein>
    <submittedName>
        <fullName evidence="5">DUF916 and DUF3324 domain-containing protein</fullName>
    </submittedName>
</protein>
<dbReference type="AlphaFoldDB" id="A0A9Q8IPA5"/>
<feature type="signal peptide" evidence="2">
    <location>
        <begin position="1"/>
        <end position="26"/>
    </location>
</feature>
<feature type="chain" id="PRO_5040361068" evidence="2">
    <location>
        <begin position="27"/>
        <end position="349"/>
    </location>
</feature>
<dbReference type="InterPro" id="IPR010317">
    <property type="entry name" value="WxLIP_PGBD"/>
</dbReference>
<evidence type="ECO:0000313" key="6">
    <source>
        <dbReference type="Proteomes" id="UP000784700"/>
    </source>
</evidence>
<dbReference type="InterPro" id="IPR021759">
    <property type="entry name" value="WxLIP_HBD"/>
</dbReference>
<organism evidence="5 6">
    <name type="scientific">Apilactobacillus micheneri</name>
    <dbReference type="NCBI Taxonomy" id="1899430"/>
    <lineage>
        <taxon>Bacteria</taxon>
        <taxon>Bacillati</taxon>
        <taxon>Bacillota</taxon>
        <taxon>Bacilli</taxon>
        <taxon>Lactobacillales</taxon>
        <taxon>Lactobacillaceae</taxon>
        <taxon>Apilactobacillus</taxon>
    </lineage>
</organism>
<evidence type="ECO:0000256" key="1">
    <source>
        <dbReference type="SAM" id="Phobius"/>
    </source>
</evidence>
<evidence type="ECO:0000313" key="5">
    <source>
        <dbReference type="EMBL" id="TPR44297.1"/>
    </source>
</evidence>
<keyword evidence="1" id="KW-0472">Membrane</keyword>
<evidence type="ECO:0000259" key="3">
    <source>
        <dbReference type="Pfam" id="PF06030"/>
    </source>
</evidence>
<feature type="domain" description="WxL Interacting Protein host binding" evidence="4">
    <location>
        <begin position="167"/>
        <end position="298"/>
    </location>
</feature>
<accession>A0A9Q8IPA5</accession>
<dbReference type="Proteomes" id="UP000784700">
    <property type="component" value="Unassembled WGS sequence"/>
</dbReference>
<proteinExistence type="predicted"/>
<keyword evidence="1" id="KW-0812">Transmembrane</keyword>
<dbReference type="RefSeq" id="WP_140934540.1">
    <property type="nucleotide sequence ID" value="NZ_QUBF01000003.1"/>
</dbReference>
<feature type="domain" description="WxL Interacting Protein peptidoglycan binding" evidence="3">
    <location>
        <begin position="35"/>
        <end position="153"/>
    </location>
</feature>
<evidence type="ECO:0000259" key="4">
    <source>
        <dbReference type="Pfam" id="PF11797"/>
    </source>
</evidence>
<reference evidence="5" key="1">
    <citation type="submission" date="2018-08" db="EMBL/GenBank/DDBJ databases">
        <title>Comparative genomics of wild bee and flower associated Lactobacillus reveals potential adaptation to the bee host.</title>
        <authorList>
            <person name="Vuong H.Q."/>
            <person name="Mcfrederick Q.S."/>
        </authorList>
    </citation>
    <scope>NUCLEOTIDE SEQUENCE</scope>
    <source>
        <strain evidence="5">HV_63</strain>
    </source>
</reference>
<comment type="caution">
    <text evidence="5">The sequence shown here is derived from an EMBL/GenBank/DDBJ whole genome shotgun (WGS) entry which is preliminary data.</text>
</comment>
<dbReference type="Pfam" id="PF06030">
    <property type="entry name" value="WxLIP_PGBD"/>
    <property type="match status" value="1"/>
</dbReference>
<keyword evidence="1" id="KW-1133">Transmembrane helix</keyword>
<keyword evidence="2" id="KW-0732">Signal</keyword>
<name>A0A9Q8IPA5_9LACO</name>
<gene>
    <name evidence="5" type="ORF">DY130_04450</name>
</gene>
<dbReference type="EMBL" id="QUBG01000003">
    <property type="protein sequence ID" value="TPR44297.1"/>
    <property type="molecule type" value="Genomic_DNA"/>
</dbReference>
<feature type="transmembrane region" description="Helical" evidence="1">
    <location>
        <begin position="311"/>
        <end position="337"/>
    </location>
</feature>